<evidence type="ECO:0000256" key="2">
    <source>
        <dbReference type="SAM" id="MobiDB-lite"/>
    </source>
</evidence>
<reference evidence="4" key="1">
    <citation type="journal article" date="2019" name="Nat. Commun.">
        <title>The genome of broomcorn millet.</title>
        <authorList>
            <person name="Zou C."/>
            <person name="Miki D."/>
            <person name="Li D."/>
            <person name="Tang Q."/>
            <person name="Xiao L."/>
            <person name="Rajput S."/>
            <person name="Deng P."/>
            <person name="Jia W."/>
            <person name="Huang R."/>
            <person name="Zhang M."/>
            <person name="Sun Y."/>
            <person name="Hu J."/>
            <person name="Fu X."/>
            <person name="Schnable P.S."/>
            <person name="Li F."/>
            <person name="Zhang H."/>
            <person name="Feng B."/>
            <person name="Zhu X."/>
            <person name="Liu R."/>
            <person name="Schnable J.C."/>
            <person name="Zhu J.-K."/>
            <person name="Zhang H."/>
        </authorList>
    </citation>
    <scope>NUCLEOTIDE SEQUENCE [LARGE SCALE GENOMIC DNA]</scope>
</reference>
<evidence type="ECO:0000256" key="1">
    <source>
        <dbReference type="ARBA" id="ARBA00022741"/>
    </source>
</evidence>
<keyword evidence="1" id="KW-0547">Nucleotide-binding</keyword>
<keyword evidence="4" id="KW-1185">Reference proteome</keyword>
<dbReference type="OrthoDB" id="63533at2759"/>
<dbReference type="GO" id="GO:0003924">
    <property type="term" value="F:GTPase activity"/>
    <property type="evidence" value="ECO:0007669"/>
    <property type="project" value="InterPro"/>
</dbReference>
<accession>A0A3L6RBC1</accession>
<dbReference type="InterPro" id="IPR027417">
    <property type="entry name" value="P-loop_NTPase"/>
</dbReference>
<comment type="caution">
    <text evidence="3">The sequence shown here is derived from an EMBL/GenBank/DDBJ whole genome shotgun (WGS) entry which is preliminary data.</text>
</comment>
<dbReference type="EMBL" id="PQIB02000009">
    <property type="protein sequence ID" value="RLN00120.1"/>
    <property type="molecule type" value="Genomic_DNA"/>
</dbReference>
<protein>
    <submittedName>
        <fullName evidence="3">Ras-related protein RABF2b</fullName>
    </submittedName>
</protein>
<dbReference type="SUPFAM" id="SSF52540">
    <property type="entry name" value="P-loop containing nucleoside triphosphate hydrolases"/>
    <property type="match status" value="1"/>
</dbReference>
<dbReference type="PROSITE" id="PS51419">
    <property type="entry name" value="RAB"/>
    <property type="match status" value="1"/>
</dbReference>
<dbReference type="Gene3D" id="3.40.50.300">
    <property type="entry name" value="P-loop containing nucleotide triphosphate hydrolases"/>
    <property type="match status" value="1"/>
</dbReference>
<evidence type="ECO:0000313" key="4">
    <source>
        <dbReference type="Proteomes" id="UP000275267"/>
    </source>
</evidence>
<proteinExistence type="predicted"/>
<dbReference type="AlphaFoldDB" id="A0A3L6RBC1"/>
<dbReference type="Proteomes" id="UP000275267">
    <property type="component" value="Unassembled WGS sequence"/>
</dbReference>
<dbReference type="STRING" id="4540.A0A3L6RBC1"/>
<gene>
    <name evidence="3" type="ORF">C2845_PM06G34950</name>
</gene>
<dbReference type="GO" id="GO:0005525">
    <property type="term" value="F:GTP binding"/>
    <property type="evidence" value="ECO:0007669"/>
    <property type="project" value="InterPro"/>
</dbReference>
<name>A0A3L6RBC1_PANMI</name>
<dbReference type="SMART" id="SM00175">
    <property type="entry name" value="RAB"/>
    <property type="match status" value="1"/>
</dbReference>
<dbReference type="InterPro" id="IPR001806">
    <property type="entry name" value="Small_GTPase"/>
</dbReference>
<evidence type="ECO:0000313" key="3">
    <source>
        <dbReference type="EMBL" id="RLN00120.1"/>
    </source>
</evidence>
<dbReference type="SMART" id="SM00173">
    <property type="entry name" value="RAS"/>
    <property type="match status" value="1"/>
</dbReference>
<feature type="region of interest" description="Disordered" evidence="2">
    <location>
        <begin position="176"/>
        <end position="197"/>
    </location>
</feature>
<dbReference type="Pfam" id="PF00071">
    <property type="entry name" value="Ras"/>
    <property type="match status" value="1"/>
</dbReference>
<sequence>MAATAGGNKIRNAKLVSDPTSRALEFRRVSILPPVKSGFLVNYNLVEPESLVAVPQSDDGPKTVYARFFRVSWEFLCERVLLGDVGAGKSSLVLRFVKGQFVEFQSCLAIAKINRPLSHVRRNGFKNFKRKEAKAYAQENGLFFMETSAKTAINVNDVFYEIAKKLLQGQQVQNPQGGMVLNQRPPERTAVPSSCNF</sequence>
<organism evidence="3 4">
    <name type="scientific">Panicum miliaceum</name>
    <name type="common">Proso millet</name>
    <name type="synonym">Broomcorn millet</name>
    <dbReference type="NCBI Taxonomy" id="4540"/>
    <lineage>
        <taxon>Eukaryota</taxon>
        <taxon>Viridiplantae</taxon>
        <taxon>Streptophyta</taxon>
        <taxon>Embryophyta</taxon>
        <taxon>Tracheophyta</taxon>
        <taxon>Spermatophyta</taxon>
        <taxon>Magnoliopsida</taxon>
        <taxon>Liliopsida</taxon>
        <taxon>Poales</taxon>
        <taxon>Poaceae</taxon>
        <taxon>PACMAD clade</taxon>
        <taxon>Panicoideae</taxon>
        <taxon>Panicodae</taxon>
        <taxon>Paniceae</taxon>
        <taxon>Panicinae</taxon>
        <taxon>Panicum</taxon>
        <taxon>Panicum sect. Panicum</taxon>
    </lineage>
</organism>
<dbReference type="PANTHER" id="PTHR47978">
    <property type="match status" value="1"/>
</dbReference>